<sequence>LVDEEDSAVREASADEDNLSDEAGDEMLEEEMEDERSDAEEIDEEGEFDLPPPYRRPTFHPQRARPHLEPANDESDDDDGVILIEDAGEMEHSHSSAYLSIDEAQGDDRRHPDMETGAAEAGDLRQGSCSGLMIFFVSKL</sequence>
<dbReference type="WBParaSite" id="GPUH_0000417901-mRNA-1">
    <property type="protein sequence ID" value="GPUH_0000417901-mRNA-1"/>
    <property type="gene ID" value="GPUH_0000417901"/>
</dbReference>
<name>A0A183D631_9BILA</name>
<protein>
    <submittedName>
        <fullName evidence="2">EFTUD2 domain-containing protein</fullName>
    </submittedName>
</protein>
<feature type="compositionally biased region" description="Acidic residues" evidence="1">
    <location>
        <begin position="71"/>
        <end position="80"/>
    </location>
</feature>
<feature type="region of interest" description="Disordered" evidence="1">
    <location>
        <begin position="1"/>
        <end position="122"/>
    </location>
</feature>
<evidence type="ECO:0000313" key="2">
    <source>
        <dbReference type="WBParaSite" id="GPUH_0000417901-mRNA-1"/>
    </source>
</evidence>
<dbReference type="AlphaFoldDB" id="A0A183D631"/>
<reference evidence="2" key="1">
    <citation type="submission" date="2016-06" db="UniProtKB">
        <authorList>
            <consortium name="WormBaseParasite"/>
        </authorList>
    </citation>
    <scope>IDENTIFICATION</scope>
</reference>
<evidence type="ECO:0000256" key="1">
    <source>
        <dbReference type="SAM" id="MobiDB-lite"/>
    </source>
</evidence>
<feature type="compositionally biased region" description="Acidic residues" evidence="1">
    <location>
        <begin position="14"/>
        <end position="48"/>
    </location>
</feature>
<accession>A0A183D631</accession>
<proteinExistence type="predicted"/>
<organism evidence="2">
    <name type="scientific">Gongylonema pulchrum</name>
    <dbReference type="NCBI Taxonomy" id="637853"/>
    <lineage>
        <taxon>Eukaryota</taxon>
        <taxon>Metazoa</taxon>
        <taxon>Ecdysozoa</taxon>
        <taxon>Nematoda</taxon>
        <taxon>Chromadorea</taxon>
        <taxon>Rhabditida</taxon>
        <taxon>Spirurina</taxon>
        <taxon>Spiruromorpha</taxon>
        <taxon>Spiruroidea</taxon>
        <taxon>Gongylonematidae</taxon>
        <taxon>Gongylonema</taxon>
    </lineage>
</organism>